<dbReference type="EMBL" id="JAASQJ010000006">
    <property type="protein sequence ID" value="NIJ55820.1"/>
    <property type="molecule type" value="Genomic_DNA"/>
</dbReference>
<keyword evidence="2" id="KW-1185">Reference proteome</keyword>
<dbReference type="Proteomes" id="UP001179181">
    <property type="component" value="Unassembled WGS sequence"/>
</dbReference>
<sequence>MKSKEYLSITNNLENVQIEGIQAIEYPSNFEGLIIHLNSSEGMTRDIMIVLNTKNVDQVYPFLRLHNLTSSFPNKNISYSGEVKWVNRYGEILNKTIIEKNQIKTLGIFDSGKNSKFYPGVTCSWKCSDQAFNSYYQAYKKQCEKDWLCDTACDLVGTYSINYIFNAVKQCFTCGIQQPQYLTGNKM</sequence>
<accession>A0ABX0UVL0</accession>
<proteinExistence type="predicted"/>
<evidence type="ECO:0000313" key="1">
    <source>
        <dbReference type="EMBL" id="NIJ55820.1"/>
    </source>
</evidence>
<comment type="caution">
    <text evidence="1">The sequence shown here is derived from an EMBL/GenBank/DDBJ whole genome shotgun (WGS) entry which is preliminary data.</text>
</comment>
<gene>
    <name evidence="1" type="ORF">FHS68_005013</name>
</gene>
<evidence type="ECO:0000313" key="2">
    <source>
        <dbReference type="Proteomes" id="UP001179181"/>
    </source>
</evidence>
<protein>
    <submittedName>
        <fullName evidence="1">Uncharacterized protein</fullName>
    </submittedName>
</protein>
<dbReference type="RefSeq" id="WP_167276234.1">
    <property type="nucleotide sequence ID" value="NZ_JAASQJ010000006.1"/>
</dbReference>
<reference evidence="1 2" key="1">
    <citation type="submission" date="2020-03" db="EMBL/GenBank/DDBJ databases">
        <title>Genomic Encyclopedia of Type Strains, Phase IV (KMG-IV): sequencing the most valuable type-strain genomes for metagenomic binning, comparative biology and taxonomic classification.</title>
        <authorList>
            <person name="Goeker M."/>
        </authorList>
    </citation>
    <scope>NUCLEOTIDE SEQUENCE [LARGE SCALE GENOMIC DNA]</scope>
    <source>
        <strain evidence="1 2">DSM 102865</strain>
    </source>
</reference>
<name>A0ABX0UVL0_9BACT</name>
<organism evidence="1 2">
    <name type="scientific">Dyadobacter arcticus</name>
    <dbReference type="NCBI Taxonomy" id="1078754"/>
    <lineage>
        <taxon>Bacteria</taxon>
        <taxon>Pseudomonadati</taxon>
        <taxon>Bacteroidota</taxon>
        <taxon>Cytophagia</taxon>
        <taxon>Cytophagales</taxon>
        <taxon>Spirosomataceae</taxon>
        <taxon>Dyadobacter</taxon>
    </lineage>
</organism>